<comment type="caution">
    <text evidence="1">The sequence shown here is derived from an EMBL/GenBank/DDBJ whole genome shotgun (WGS) entry which is preliminary data.</text>
</comment>
<gene>
    <name evidence="1" type="ORF">AZI85_08505</name>
</gene>
<dbReference type="RefSeq" id="WP_063244323.1">
    <property type="nucleotide sequence ID" value="NZ_LUKF01000016.1"/>
</dbReference>
<proteinExistence type="predicted"/>
<sequence length="111" mass="12642">MRIGNRQGQGVVEALLSLPLLFLAGSAIAALLYRGVVFYYTDYQLHEALICTQHESVNHCKNELHQRLGKVLFIKSPYETQIIRSYRAVRGKVSVKLTPELSIEKELKRTL</sequence>
<dbReference type="EMBL" id="LUKF01000016">
    <property type="protein sequence ID" value="KYG62221.1"/>
    <property type="molecule type" value="Genomic_DNA"/>
</dbReference>
<dbReference type="OrthoDB" id="5295835at2"/>
<evidence type="ECO:0000313" key="1">
    <source>
        <dbReference type="EMBL" id="KYG62221.1"/>
    </source>
</evidence>
<name>A0A150WHB7_BDEBC</name>
<reference evidence="1 2" key="1">
    <citation type="submission" date="2016-03" db="EMBL/GenBank/DDBJ databases">
        <authorList>
            <person name="Ploux O."/>
        </authorList>
    </citation>
    <scope>NUCLEOTIDE SEQUENCE [LARGE SCALE GENOMIC DNA]</scope>
    <source>
        <strain evidence="1 2">BER2</strain>
    </source>
</reference>
<accession>A0A150WHB7</accession>
<evidence type="ECO:0000313" key="2">
    <source>
        <dbReference type="Proteomes" id="UP000075391"/>
    </source>
</evidence>
<evidence type="ECO:0008006" key="3">
    <source>
        <dbReference type="Google" id="ProtNLM"/>
    </source>
</evidence>
<dbReference type="AlphaFoldDB" id="A0A150WHB7"/>
<protein>
    <recommendedName>
        <fullName evidence="3">Pilus assembly protein</fullName>
    </recommendedName>
</protein>
<dbReference type="Proteomes" id="UP000075391">
    <property type="component" value="Unassembled WGS sequence"/>
</dbReference>
<organism evidence="1 2">
    <name type="scientific">Bdellovibrio bacteriovorus</name>
    <dbReference type="NCBI Taxonomy" id="959"/>
    <lineage>
        <taxon>Bacteria</taxon>
        <taxon>Pseudomonadati</taxon>
        <taxon>Bdellovibrionota</taxon>
        <taxon>Bdellovibrionia</taxon>
        <taxon>Bdellovibrionales</taxon>
        <taxon>Pseudobdellovibrionaceae</taxon>
        <taxon>Bdellovibrio</taxon>
    </lineage>
</organism>